<protein>
    <recommendedName>
        <fullName evidence="4">Small ribosomal subunit protein bS18m</fullName>
    </recommendedName>
</protein>
<dbReference type="EMBL" id="JABWAB010000003">
    <property type="protein sequence ID" value="KAF6057424.1"/>
    <property type="molecule type" value="Genomic_DNA"/>
</dbReference>
<dbReference type="Pfam" id="PF01084">
    <property type="entry name" value="Ribosomal_S18"/>
    <property type="match status" value="1"/>
</dbReference>
<keyword evidence="2 6" id="KW-0689">Ribosomal protein</keyword>
<dbReference type="AlphaFoldDB" id="A0A8X7NP95"/>
<dbReference type="PANTHER" id="PTHR13479">
    <property type="entry name" value="30S RIBOSOMAL PROTEIN S18"/>
    <property type="match status" value="1"/>
</dbReference>
<dbReference type="Gene3D" id="4.10.640.10">
    <property type="entry name" value="Ribosomal protein S18"/>
    <property type="match status" value="1"/>
</dbReference>
<evidence type="ECO:0000256" key="3">
    <source>
        <dbReference type="ARBA" id="ARBA00023274"/>
    </source>
</evidence>
<dbReference type="SUPFAM" id="SSF46911">
    <property type="entry name" value="Ribosomal protein S18"/>
    <property type="match status" value="1"/>
</dbReference>
<name>A0A8X7NP95_CANPA</name>
<feature type="region of interest" description="Disordered" evidence="5">
    <location>
        <begin position="29"/>
        <end position="75"/>
    </location>
</feature>
<feature type="compositionally biased region" description="Low complexity" evidence="5">
    <location>
        <begin position="29"/>
        <end position="51"/>
    </location>
</feature>
<dbReference type="PRINTS" id="PR00974">
    <property type="entry name" value="RIBOSOMALS18"/>
</dbReference>
<dbReference type="GO" id="GO:0032543">
    <property type="term" value="P:mitochondrial translation"/>
    <property type="evidence" value="ECO:0007669"/>
    <property type="project" value="TreeGrafter"/>
</dbReference>
<evidence type="ECO:0000313" key="6">
    <source>
        <dbReference type="EMBL" id="KAF6057424.1"/>
    </source>
</evidence>
<dbReference type="GO" id="GO:0070181">
    <property type="term" value="F:small ribosomal subunit rRNA binding"/>
    <property type="evidence" value="ECO:0007669"/>
    <property type="project" value="TreeGrafter"/>
</dbReference>
<evidence type="ECO:0000313" key="7">
    <source>
        <dbReference type="Proteomes" id="UP000590412"/>
    </source>
</evidence>
<dbReference type="InterPro" id="IPR001648">
    <property type="entry name" value="Ribosomal_bS18"/>
</dbReference>
<dbReference type="OrthoDB" id="21463at2759"/>
<reference evidence="6" key="1">
    <citation type="submission" date="2020-03" db="EMBL/GenBank/DDBJ databases">
        <title>FDA dAtabase for Regulatory Grade micrObial Sequences (FDA-ARGOS): Supporting development and validation of Infectious Disease Dx tests.</title>
        <authorList>
            <person name="Campos J."/>
            <person name="Goldberg B."/>
            <person name="Tallon L."/>
            <person name="Sadzewicz L."/>
            <person name="Vavikolanu K."/>
            <person name="Mehta A."/>
            <person name="Aluvathingal J."/>
            <person name="Nadendla S."/>
            <person name="Nandy P."/>
            <person name="Geyer C."/>
            <person name="Yan Y."/>
            <person name="Sichtig H."/>
        </authorList>
    </citation>
    <scope>NUCLEOTIDE SEQUENCE [LARGE SCALE GENOMIC DNA]</scope>
    <source>
        <strain evidence="6">FDAARGOS_652</strain>
    </source>
</reference>
<dbReference type="GO" id="GO:0005763">
    <property type="term" value="C:mitochondrial small ribosomal subunit"/>
    <property type="evidence" value="ECO:0007669"/>
    <property type="project" value="TreeGrafter"/>
</dbReference>
<organism evidence="6 7">
    <name type="scientific">Candida parapsilosis</name>
    <name type="common">Yeast</name>
    <dbReference type="NCBI Taxonomy" id="5480"/>
    <lineage>
        <taxon>Eukaryota</taxon>
        <taxon>Fungi</taxon>
        <taxon>Dikarya</taxon>
        <taxon>Ascomycota</taxon>
        <taxon>Saccharomycotina</taxon>
        <taxon>Pichiomycetes</taxon>
        <taxon>Debaryomycetaceae</taxon>
        <taxon>Candida/Lodderomyces clade</taxon>
        <taxon>Candida</taxon>
    </lineage>
</organism>
<evidence type="ECO:0000256" key="5">
    <source>
        <dbReference type="SAM" id="MobiDB-lite"/>
    </source>
</evidence>
<sequence length="209" mass="23481">MISYRTITHSKSIATQTTRFLGTASRRLAADSTASSSTTESTIETDSPDSTNFEQFKSKQSWRESYAPGSSAQTDLTENLSKITQNIASGEPPIHIAQSLQRKFRVGTTYNPFDFSMNRLRMERKQAQLQQRNSEDPFERSGINPRNLYLMPEVLSQFLTSTGQILPRQTTGCSAANQKKLTAAIKTARNLGLLSTVHKHYRFLPTRNL</sequence>
<comment type="similarity">
    <text evidence="1">Belongs to the bacterial ribosomal protein bS18 family.</text>
</comment>
<keyword evidence="3" id="KW-0687">Ribonucleoprotein</keyword>
<evidence type="ECO:0000256" key="1">
    <source>
        <dbReference type="ARBA" id="ARBA00005589"/>
    </source>
</evidence>
<proteinExistence type="inferred from homology"/>
<evidence type="ECO:0000256" key="2">
    <source>
        <dbReference type="ARBA" id="ARBA00022980"/>
    </source>
</evidence>
<dbReference type="Proteomes" id="UP000590412">
    <property type="component" value="Unassembled WGS sequence"/>
</dbReference>
<dbReference type="PANTHER" id="PTHR13479:SF40">
    <property type="entry name" value="SMALL RIBOSOMAL SUBUNIT PROTEIN BS18M"/>
    <property type="match status" value="1"/>
</dbReference>
<dbReference type="InterPro" id="IPR036870">
    <property type="entry name" value="Ribosomal_bS18_sf"/>
</dbReference>
<comment type="caution">
    <text evidence="6">The sequence shown here is derived from an EMBL/GenBank/DDBJ whole genome shotgun (WGS) entry which is preliminary data.</text>
</comment>
<gene>
    <name evidence="6" type="ORF">FOB60_001979</name>
</gene>
<dbReference type="GO" id="GO:0003735">
    <property type="term" value="F:structural constituent of ribosome"/>
    <property type="evidence" value="ECO:0007669"/>
    <property type="project" value="InterPro"/>
</dbReference>
<accession>A0A8X7NP95</accession>
<evidence type="ECO:0000256" key="4">
    <source>
        <dbReference type="ARBA" id="ARBA00035264"/>
    </source>
</evidence>